<dbReference type="Gene3D" id="3.40.50.720">
    <property type="entry name" value="NAD(P)-binding Rossmann-like Domain"/>
    <property type="match status" value="1"/>
</dbReference>
<evidence type="ECO:0008006" key="5">
    <source>
        <dbReference type="Google" id="ProtNLM"/>
    </source>
</evidence>
<dbReference type="InterPro" id="IPR052515">
    <property type="entry name" value="Gfo/Idh/MocA_Oxidoreductase"/>
</dbReference>
<evidence type="ECO:0000313" key="3">
    <source>
        <dbReference type="EMBL" id="PZP52659.1"/>
    </source>
</evidence>
<evidence type="ECO:0000313" key="4">
    <source>
        <dbReference type="Proteomes" id="UP000249645"/>
    </source>
</evidence>
<dbReference type="Pfam" id="PF01408">
    <property type="entry name" value="GFO_IDH_MocA"/>
    <property type="match status" value="1"/>
</dbReference>
<dbReference type="Pfam" id="PF02894">
    <property type="entry name" value="GFO_IDH_MocA_C"/>
    <property type="match status" value="1"/>
</dbReference>
<feature type="domain" description="Gfo/Idh/MocA-like oxidoreductase N-terminal" evidence="1">
    <location>
        <begin position="4"/>
        <end position="118"/>
    </location>
</feature>
<dbReference type="AlphaFoldDB" id="A0A2W5HG18"/>
<accession>A0A2W5HG18</accession>
<evidence type="ECO:0000259" key="2">
    <source>
        <dbReference type="Pfam" id="PF02894"/>
    </source>
</evidence>
<dbReference type="EMBL" id="QFOI01000001">
    <property type="protein sequence ID" value="PZP52659.1"/>
    <property type="molecule type" value="Genomic_DNA"/>
</dbReference>
<reference evidence="3 4" key="1">
    <citation type="submission" date="2017-11" db="EMBL/GenBank/DDBJ databases">
        <title>Infants hospitalized years apart are colonized by the same room-sourced microbial strains.</title>
        <authorList>
            <person name="Brooks B."/>
            <person name="Olm M.R."/>
            <person name="Firek B.A."/>
            <person name="Baker R."/>
            <person name="Thomas B.C."/>
            <person name="Morowitz M.J."/>
            <person name="Banfield J.F."/>
        </authorList>
    </citation>
    <scope>NUCLEOTIDE SEQUENCE [LARGE SCALE GENOMIC DNA]</scope>
    <source>
        <strain evidence="3">S2_009_000_R2_76</strain>
    </source>
</reference>
<dbReference type="InterPro" id="IPR036291">
    <property type="entry name" value="NAD(P)-bd_dom_sf"/>
</dbReference>
<dbReference type="Gene3D" id="3.30.360.10">
    <property type="entry name" value="Dihydrodipicolinate Reductase, domain 2"/>
    <property type="match status" value="1"/>
</dbReference>
<dbReference type="GO" id="GO:0000166">
    <property type="term" value="F:nucleotide binding"/>
    <property type="evidence" value="ECO:0007669"/>
    <property type="project" value="InterPro"/>
</dbReference>
<name>A0A2W5HG18_9SPHI</name>
<dbReference type="PANTHER" id="PTHR43249">
    <property type="entry name" value="UDP-N-ACETYL-2-AMINO-2-DEOXY-D-GLUCURONATE OXIDASE"/>
    <property type="match status" value="1"/>
</dbReference>
<dbReference type="Proteomes" id="UP000249645">
    <property type="component" value="Unassembled WGS sequence"/>
</dbReference>
<organism evidence="3 4">
    <name type="scientific">Pseudopedobacter saltans</name>
    <dbReference type="NCBI Taxonomy" id="151895"/>
    <lineage>
        <taxon>Bacteria</taxon>
        <taxon>Pseudomonadati</taxon>
        <taxon>Bacteroidota</taxon>
        <taxon>Sphingobacteriia</taxon>
        <taxon>Sphingobacteriales</taxon>
        <taxon>Sphingobacteriaceae</taxon>
        <taxon>Pseudopedobacter</taxon>
    </lineage>
</organism>
<sequence>MSKIRFGIVGYGHIGKKHYQHIIAHPDSELIAVCDIDINTTKNINSNKVQTFSLLEKMLSTYSLDVLCVCTPNYLHCEHTLIGLENGCNIIVEKPMALKVSDCESMILKAEKVGKKIFTVMQNRYAPSARWIKKLIETNELGKIFQIQINCIWNRSQNYYSQNNWRGTKEKDGGVLFTQFSHFVDILYYLNGDIQNYLGGMTANYNHSYIEIEDSGSFVMQSKNGSIINFNYSICSFEQNMESSLTIIAEKGTVKIGGQYLNEVSYFQIANKSILIPSMENRLSNDYGFYQGSMNNHDKVIENVVENLRFGKPLVSTAEDGKAVVNIIRNMYKSARINER</sequence>
<dbReference type="InterPro" id="IPR004104">
    <property type="entry name" value="Gfo/Idh/MocA-like_OxRdtase_C"/>
</dbReference>
<dbReference type="SUPFAM" id="SSF51735">
    <property type="entry name" value="NAD(P)-binding Rossmann-fold domains"/>
    <property type="match status" value="1"/>
</dbReference>
<dbReference type="InterPro" id="IPR000683">
    <property type="entry name" value="Gfo/Idh/MocA-like_OxRdtase_N"/>
</dbReference>
<dbReference type="SUPFAM" id="SSF55347">
    <property type="entry name" value="Glyceraldehyde-3-phosphate dehydrogenase-like, C-terminal domain"/>
    <property type="match status" value="1"/>
</dbReference>
<dbReference type="PANTHER" id="PTHR43249:SF1">
    <property type="entry name" value="D-GLUCOSIDE 3-DEHYDROGENASE"/>
    <property type="match status" value="1"/>
</dbReference>
<evidence type="ECO:0000259" key="1">
    <source>
        <dbReference type="Pfam" id="PF01408"/>
    </source>
</evidence>
<protein>
    <recommendedName>
        <fullName evidence="5">Oxidoreductase domain protein</fullName>
    </recommendedName>
</protein>
<comment type="caution">
    <text evidence="3">The sequence shown here is derived from an EMBL/GenBank/DDBJ whole genome shotgun (WGS) entry which is preliminary data.</text>
</comment>
<proteinExistence type="predicted"/>
<feature type="domain" description="Gfo/Idh/MocA-like oxidoreductase C-terminal" evidence="2">
    <location>
        <begin position="133"/>
        <end position="336"/>
    </location>
</feature>
<gene>
    <name evidence="3" type="ORF">DI598_00030</name>
</gene>